<feature type="compositionally biased region" description="Basic residues" evidence="1">
    <location>
        <begin position="35"/>
        <end position="52"/>
    </location>
</feature>
<protein>
    <submittedName>
        <fullName evidence="2">Uncharacterized protein</fullName>
    </submittedName>
</protein>
<sequence>MFTQKRSGGRVTCHGAFQIERLCQGVAAGFVPSRGRSRVPAHNEHRRRRSRRTGSGCSIPHGSQHAAPADGIGFVACGGEGDGVSSGSVAGRIVALKCDHPCPWVSGDNEKRNESGH</sequence>
<evidence type="ECO:0000256" key="1">
    <source>
        <dbReference type="SAM" id="MobiDB-lite"/>
    </source>
</evidence>
<dbReference type="AlphaFoldDB" id="A0AAG5D297"/>
<keyword evidence="3" id="KW-1185">Reference proteome</keyword>
<dbReference type="Proteomes" id="UP000075880">
    <property type="component" value="Unassembled WGS sequence"/>
</dbReference>
<accession>A0AAG5D297</accession>
<dbReference type="EnsemblMetazoa" id="ENSAATROPT005869">
    <property type="protein sequence ID" value="ENSAATROPP005367"/>
    <property type="gene ID" value="ENSAATROPG004748"/>
</dbReference>
<evidence type="ECO:0000313" key="3">
    <source>
        <dbReference type="Proteomes" id="UP000075880"/>
    </source>
</evidence>
<organism evidence="2 3">
    <name type="scientific">Anopheles atroparvus</name>
    <name type="common">European mosquito</name>
    <dbReference type="NCBI Taxonomy" id="41427"/>
    <lineage>
        <taxon>Eukaryota</taxon>
        <taxon>Metazoa</taxon>
        <taxon>Ecdysozoa</taxon>
        <taxon>Arthropoda</taxon>
        <taxon>Hexapoda</taxon>
        <taxon>Insecta</taxon>
        <taxon>Pterygota</taxon>
        <taxon>Neoptera</taxon>
        <taxon>Endopterygota</taxon>
        <taxon>Diptera</taxon>
        <taxon>Nematocera</taxon>
        <taxon>Culicoidea</taxon>
        <taxon>Culicidae</taxon>
        <taxon>Anophelinae</taxon>
        <taxon>Anopheles</taxon>
    </lineage>
</organism>
<reference evidence="2" key="1">
    <citation type="submission" date="2024-04" db="UniProtKB">
        <authorList>
            <consortium name="EnsemblMetazoa"/>
        </authorList>
    </citation>
    <scope>IDENTIFICATION</scope>
    <source>
        <strain evidence="2">EBRO</strain>
    </source>
</reference>
<name>A0AAG5D297_ANOAO</name>
<feature type="region of interest" description="Disordered" evidence="1">
    <location>
        <begin position="33"/>
        <end position="64"/>
    </location>
</feature>
<evidence type="ECO:0000313" key="2">
    <source>
        <dbReference type="EnsemblMetazoa" id="ENSAATROPP005367"/>
    </source>
</evidence>
<proteinExistence type="predicted"/>